<feature type="region of interest" description="Disordered" evidence="1">
    <location>
        <begin position="1"/>
        <end position="23"/>
    </location>
</feature>
<evidence type="ECO:0000256" key="1">
    <source>
        <dbReference type="SAM" id="MobiDB-lite"/>
    </source>
</evidence>
<dbReference type="Proteomes" id="UP000647241">
    <property type="component" value="Unassembled WGS sequence"/>
</dbReference>
<sequence>MTDQISRPGTQPSQNDNSQSQIPEDLAVEIRKLAHDLSNALEIIVQTSYLLSTTEMKEPASDWLRMLDGGVQKALDLNISLRNYIKAHSPT</sequence>
<reference evidence="2" key="1">
    <citation type="journal article" date="2014" name="Int. J. Syst. Evol. Microbiol.">
        <title>Complete genome sequence of Corynebacterium casei LMG S-19264T (=DSM 44701T), isolated from a smear-ripened cheese.</title>
        <authorList>
            <consortium name="US DOE Joint Genome Institute (JGI-PGF)"/>
            <person name="Walter F."/>
            <person name="Albersmeier A."/>
            <person name="Kalinowski J."/>
            <person name="Ruckert C."/>
        </authorList>
    </citation>
    <scope>NUCLEOTIDE SEQUENCE</scope>
    <source>
        <strain evidence="2">CGMCC 1.12997</strain>
    </source>
</reference>
<evidence type="ECO:0000313" key="3">
    <source>
        <dbReference type="Proteomes" id="UP000647241"/>
    </source>
</evidence>
<name>A0A917LXW6_9BACT</name>
<reference evidence="2" key="2">
    <citation type="submission" date="2020-09" db="EMBL/GenBank/DDBJ databases">
        <authorList>
            <person name="Sun Q."/>
            <person name="Zhou Y."/>
        </authorList>
    </citation>
    <scope>NUCLEOTIDE SEQUENCE</scope>
    <source>
        <strain evidence="2">CGMCC 1.12997</strain>
    </source>
</reference>
<evidence type="ECO:0000313" key="2">
    <source>
        <dbReference type="EMBL" id="GGG64332.1"/>
    </source>
</evidence>
<evidence type="ECO:0008006" key="4">
    <source>
        <dbReference type="Google" id="ProtNLM"/>
    </source>
</evidence>
<accession>A0A917LXW6</accession>
<dbReference type="AlphaFoldDB" id="A0A917LXW6"/>
<keyword evidence="3" id="KW-1185">Reference proteome</keyword>
<protein>
    <recommendedName>
        <fullName evidence="4">Histidine kinase</fullName>
    </recommendedName>
</protein>
<organism evidence="2 3">
    <name type="scientific">Edaphobacter dinghuensis</name>
    <dbReference type="NCBI Taxonomy" id="1560005"/>
    <lineage>
        <taxon>Bacteria</taxon>
        <taxon>Pseudomonadati</taxon>
        <taxon>Acidobacteriota</taxon>
        <taxon>Terriglobia</taxon>
        <taxon>Terriglobales</taxon>
        <taxon>Acidobacteriaceae</taxon>
        <taxon>Edaphobacter</taxon>
    </lineage>
</organism>
<comment type="caution">
    <text evidence="2">The sequence shown here is derived from an EMBL/GenBank/DDBJ whole genome shotgun (WGS) entry which is preliminary data.</text>
</comment>
<dbReference type="RefSeq" id="WP_188552338.1">
    <property type="nucleotide sequence ID" value="NZ_BMGT01000001.1"/>
</dbReference>
<proteinExistence type="predicted"/>
<dbReference type="EMBL" id="BMGT01000001">
    <property type="protein sequence ID" value="GGG64332.1"/>
    <property type="molecule type" value="Genomic_DNA"/>
</dbReference>
<gene>
    <name evidence="2" type="ORF">GCM10011585_02410</name>
</gene>
<feature type="compositionally biased region" description="Polar residues" evidence="1">
    <location>
        <begin position="1"/>
        <end position="22"/>
    </location>
</feature>